<dbReference type="PANTHER" id="PTHR30024">
    <property type="entry name" value="ALIPHATIC SULFONATES-BINDING PROTEIN-RELATED"/>
    <property type="match status" value="1"/>
</dbReference>
<dbReference type="EMBL" id="CP001843">
    <property type="protein sequence ID" value="AEF84145.1"/>
    <property type="molecule type" value="Genomic_DNA"/>
</dbReference>
<dbReference type="eggNOG" id="COG0715">
    <property type="taxonomic scope" value="Bacteria"/>
</dbReference>
<protein>
    <submittedName>
        <fullName evidence="3">ABC transporter component A</fullName>
    </submittedName>
</protein>
<dbReference type="PROSITE" id="PS51257">
    <property type="entry name" value="PROKAR_LIPOPROTEIN"/>
    <property type="match status" value="1"/>
</dbReference>
<evidence type="ECO:0000256" key="1">
    <source>
        <dbReference type="SAM" id="Phobius"/>
    </source>
</evidence>
<keyword evidence="1" id="KW-1133">Transmembrane helix</keyword>
<reference evidence="4" key="1">
    <citation type="submission" date="2009-12" db="EMBL/GenBank/DDBJ databases">
        <title>Complete sequence of Treponema primitia strain ZAS-2.</title>
        <authorList>
            <person name="Tetu S.G."/>
            <person name="Matson E."/>
            <person name="Ren Q."/>
            <person name="Seshadri R."/>
            <person name="Elbourne L."/>
            <person name="Hassan K.A."/>
            <person name="Durkin A."/>
            <person name="Radune D."/>
            <person name="Mohamoud Y."/>
            <person name="Shay R."/>
            <person name="Jin S."/>
            <person name="Zhang X."/>
            <person name="Lucey K."/>
            <person name="Ballor N.R."/>
            <person name="Ottesen E."/>
            <person name="Rosenthal R."/>
            <person name="Allen A."/>
            <person name="Leadbetter J.R."/>
            <person name="Paulsen I.T."/>
        </authorList>
    </citation>
    <scope>NUCLEOTIDE SEQUENCE [LARGE SCALE GENOMIC DNA]</scope>
    <source>
        <strain evidence="4">ATCC BAA-887 / DSM 12427 / ZAS-2</strain>
    </source>
</reference>
<dbReference type="AlphaFoldDB" id="F5YMF3"/>
<dbReference type="OrthoDB" id="319956at2"/>
<feature type="domain" description="SsuA/THI5-like" evidence="2">
    <location>
        <begin position="79"/>
        <end position="274"/>
    </location>
</feature>
<feature type="transmembrane region" description="Helical" evidence="1">
    <location>
        <begin position="7"/>
        <end position="27"/>
    </location>
</feature>
<evidence type="ECO:0000313" key="3">
    <source>
        <dbReference type="EMBL" id="AEF84145.1"/>
    </source>
</evidence>
<organism evidence="3 4">
    <name type="scientific">Treponema primitia (strain ATCC BAA-887 / DSM 12427 / ZAS-2)</name>
    <dbReference type="NCBI Taxonomy" id="545694"/>
    <lineage>
        <taxon>Bacteria</taxon>
        <taxon>Pseudomonadati</taxon>
        <taxon>Spirochaetota</taxon>
        <taxon>Spirochaetia</taxon>
        <taxon>Spirochaetales</taxon>
        <taxon>Treponemataceae</taxon>
        <taxon>Treponema</taxon>
    </lineage>
</organism>
<dbReference type="Pfam" id="PF09084">
    <property type="entry name" value="NMT1"/>
    <property type="match status" value="1"/>
</dbReference>
<accession>F5YMF3</accession>
<dbReference type="InterPro" id="IPR015168">
    <property type="entry name" value="SsuA/THI5"/>
</dbReference>
<keyword evidence="4" id="KW-1185">Reference proteome</keyword>
<dbReference type="PANTHER" id="PTHR30024:SF42">
    <property type="entry name" value="ALIPHATIC SULFONATES-BINDING PROTEIN-RELATED"/>
    <property type="match status" value="1"/>
</dbReference>
<sequence>MVFRKQIGIYLAGMASVFFVLGCGNSGTNKPAVNTQNAAVDQYETLEIRYQGSPGMVQPFELAEDLGYLEPLKLVYVGSGGGGPQSLQTLQTNQIDLGGSHMTGIINLLASEADPANGKLISIIGSLGSDEKTTTGLYALESSGIRTPRDLIGKIIGLNSFGAASEAFIKKYLTNGGLSPAEIEQVQLVLVPAMNAEQALRSKQIHGATLNGQTKEKAVAGGGLWELSTDVATFGPTVSNISTVTKEFAKNNPNTTRKLVEGIATAIEWSKNNPLDVVVARLRNIMEKRNREEDPAVMNYWKGFGIASEGGLMSEQDAQLWIDWLVTLGNVKEGQIKPAHLFTNEYNPYYKGK</sequence>
<dbReference type="KEGG" id="tpi:TREPR_0169"/>
<evidence type="ECO:0000313" key="4">
    <source>
        <dbReference type="Proteomes" id="UP000009223"/>
    </source>
</evidence>
<proteinExistence type="predicted"/>
<dbReference type="STRING" id="545694.TREPR_0169"/>
<reference evidence="3 4" key="2">
    <citation type="journal article" date="2011" name="ISME J.">
        <title>RNA-seq reveals cooperative metabolic interactions between two termite-gut spirochete species in co-culture.</title>
        <authorList>
            <person name="Rosenthal A.Z."/>
            <person name="Matson E.G."/>
            <person name="Eldar A."/>
            <person name="Leadbetter J.R."/>
        </authorList>
    </citation>
    <scope>NUCLEOTIDE SEQUENCE [LARGE SCALE GENOMIC DNA]</scope>
    <source>
        <strain evidence="4">ATCC BAA-887 / DSM 12427 / ZAS-2</strain>
    </source>
</reference>
<dbReference type="SUPFAM" id="SSF53850">
    <property type="entry name" value="Periplasmic binding protein-like II"/>
    <property type="match status" value="1"/>
</dbReference>
<dbReference type="HOGENOM" id="CLU_028871_5_0_12"/>
<gene>
    <name evidence="3" type="ordered locus">TREPR_0169</name>
</gene>
<evidence type="ECO:0000259" key="2">
    <source>
        <dbReference type="Pfam" id="PF09084"/>
    </source>
</evidence>
<keyword evidence="1" id="KW-0472">Membrane</keyword>
<dbReference type="Proteomes" id="UP000009223">
    <property type="component" value="Chromosome"/>
</dbReference>
<keyword evidence="1" id="KW-0812">Transmembrane</keyword>
<name>F5YMF3_TREPZ</name>
<dbReference type="Gene3D" id="3.40.190.10">
    <property type="entry name" value="Periplasmic binding protein-like II"/>
    <property type="match status" value="2"/>
</dbReference>